<dbReference type="Proteomes" id="UP001434883">
    <property type="component" value="Unassembled WGS sequence"/>
</dbReference>
<evidence type="ECO:0000256" key="1">
    <source>
        <dbReference type="SAM" id="MobiDB-lite"/>
    </source>
</evidence>
<gene>
    <name evidence="2" type="ORF">XENOCAPTIV_027509</name>
</gene>
<reference evidence="2 3" key="1">
    <citation type="submission" date="2021-06" db="EMBL/GenBank/DDBJ databases">
        <authorList>
            <person name="Palmer J.M."/>
        </authorList>
    </citation>
    <scope>NUCLEOTIDE SEQUENCE [LARGE SCALE GENOMIC DNA]</scope>
    <source>
        <strain evidence="2 3">XC_2019</strain>
        <tissue evidence="2">Muscle</tissue>
    </source>
</reference>
<name>A0ABV0Q6G1_9TELE</name>
<organism evidence="2 3">
    <name type="scientific">Xenoophorus captivus</name>
    <dbReference type="NCBI Taxonomy" id="1517983"/>
    <lineage>
        <taxon>Eukaryota</taxon>
        <taxon>Metazoa</taxon>
        <taxon>Chordata</taxon>
        <taxon>Craniata</taxon>
        <taxon>Vertebrata</taxon>
        <taxon>Euteleostomi</taxon>
        <taxon>Actinopterygii</taxon>
        <taxon>Neopterygii</taxon>
        <taxon>Teleostei</taxon>
        <taxon>Neoteleostei</taxon>
        <taxon>Acanthomorphata</taxon>
        <taxon>Ovalentaria</taxon>
        <taxon>Atherinomorphae</taxon>
        <taxon>Cyprinodontiformes</taxon>
        <taxon>Goodeidae</taxon>
        <taxon>Xenoophorus</taxon>
    </lineage>
</organism>
<protein>
    <submittedName>
        <fullName evidence="2">Uncharacterized protein</fullName>
    </submittedName>
</protein>
<evidence type="ECO:0000313" key="2">
    <source>
        <dbReference type="EMBL" id="MEQ2191374.1"/>
    </source>
</evidence>
<feature type="region of interest" description="Disordered" evidence="1">
    <location>
        <begin position="1"/>
        <end position="39"/>
    </location>
</feature>
<sequence>MDPAWLCGFGKSESTDKSSDTSQTQAVGKSSVKSGTKGFTGLEGIRLTLSEPQRCVCLCAKEAQDVVFVVFFNSLIANGLVTFKVRWLCFVISKQSTLLL</sequence>
<dbReference type="EMBL" id="JAHRIN010000716">
    <property type="protein sequence ID" value="MEQ2191374.1"/>
    <property type="molecule type" value="Genomic_DNA"/>
</dbReference>
<comment type="caution">
    <text evidence="2">The sequence shown here is derived from an EMBL/GenBank/DDBJ whole genome shotgun (WGS) entry which is preliminary data.</text>
</comment>
<proteinExistence type="predicted"/>
<keyword evidence="3" id="KW-1185">Reference proteome</keyword>
<accession>A0ABV0Q6G1</accession>
<evidence type="ECO:0000313" key="3">
    <source>
        <dbReference type="Proteomes" id="UP001434883"/>
    </source>
</evidence>